<keyword evidence="4" id="KW-1185">Reference proteome</keyword>
<evidence type="ECO:0000256" key="1">
    <source>
        <dbReference type="SAM" id="MobiDB-lite"/>
    </source>
</evidence>
<feature type="compositionally biased region" description="Polar residues" evidence="1">
    <location>
        <begin position="476"/>
        <end position="494"/>
    </location>
</feature>
<feature type="compositionally biased region" description="Basic and acidic residues" evidence="1">
    <location>
        <begin position="292"/>
        <end position="314"/>
    </location>
</feature>
<dbReference type="STRING" id="1367422.A0A178ZC74"/>
<gene>
    <name evidence="3" type="ORF">AYL99_09189</name>
</gene>
<dbReference type="Pfam" id="PF20945">
    <property type="entry name" value="RMP1"/>
    <property type="match status" value="1"/>
</dbReference>
<dbReference type="GO" id="GO:0000294">
    <property type="term" value="P:nuclear-transcribed mRNA catabolic process, RNase MRP-dependent"/>
    <property type="evidence" value="ECO:0007669"/>
    <property type="project" value="TreeGrafter"/>
</dbReference>
<evidence type="ECO:0000259" key="2">
    <source>
        <dbReference type="Pfam" id="PF20945"/>
    </source>
</evidence>
<name>A0A178ZC74_9EURO</name>
<dbReference type="InterPro" id="IPR047204">
    <property type="entry name" value="RMP1_RBD"/>
</dbReference>
<dbReference type="CDD" id="cd22573">
    <property type="entry name" value="RMP1_RBD"/>
    <property type="match status" value="1"/>
</dbReference>
<feature type="domain" description="RNase MRP protein 1 RNA binding" evidence="2">
    <location>
        <begin position="99"/>
        <end position="211"/>
    </location>
</feature>
<feature type="compositionally biased region" description="Low complexity" evidence="1">
    <location>
        <begin position="456"/>
        <end position="466"/>
    </location>
</feature>
<evidence type="ECO:0000313" key="4">
    <source>
        <dbReference type="Proteomes" id="UP000078343"/>
    </source>
</evidence>
<dbReference type="AlphaFoldDB" id="A0A178ZC74"/>
<dbReference type="PANTHER" id="PTHR37792:SF1">
    <property type="entry name" value="RIBONUCLEASE MRP PROTEIN SUBUNIT RMP1"/>
    <property type="match status" value="1"/>
</dbReference>
<dbReference type="PANTHER" id="PTHR37792">
    <property type="entry name" value="RIBONUCLEASE MRP PROTEIN SUBUNIT RMP1"/>
    <property type="match status" value="1"/>
</dbReference>
<protein>
    <recommendedName>
        <fullName evidence="2">RNase MRP protein 1 RNA binding domain-containing protein</fullName>
    </recommendedName>
</protein>
<feature type="region of interest" description="Disordered" evidence="1">
    <location>
        <begin position="1"/>
        <end position="91"/>
    </location>
</feature>
<proteinExistence type="predicted"/>
<organism evidence="3 4">
    <name type="scientific">Fonsecaea erecta</name>
    <dbReference type="NCBI Taxonomy" id="1367422"/>
    <lineage>
        <taxon>Eukaryota</taxon>
        <taxon>Fungi</taxon>
        <taxon>Dikarya</taxon>
        <taxon>Ascomycota</taxon>
        <taxon>Pezizomycotina</taxon>
        <taxon>Eurotiomycetes</taxon>
        <taxon>Chaetothyriomycetidae</taxon>
        <taxon>Chaetothyriales</taxon>
        <taxon>Herpotrichiellaceae</taxon>
        <taxon>Fonsecaea</taxon>
    </lineage>
</organism>
<dbReference type="GO" id="GO:0042134">
    <property type="term" value="F:rRNA primary transcript binding"/>
    <property type="evidence" value="ECO:0007669"/>
    <property type="project" value="InterPro"/>
</dbReference>
<evidence type="ECO:0000313" key="3">
    <source>
        <dbReference type="EMBL" id="OAP57076.1"/>
    </source>
</evidence>
<dbReference type="GO" id="GO:0000466">
    <property type="term" value="P:maturation of 5.8S rRNA from tricistronic rRNA transcript (SSU-rRNA, 5.8S rRNA, LSU-rRNA)"/>
    <property type="evidence" value="ECO:0007669"/>
    <property type="project" value="TreeGrafter"/>
</dbReference>
<feature type="compositionally biased region" description="Pro residues" evidence="1">
    <location>
        <begin position="411"/>
        <end position="420"/>
    </location>
</feature>
<comment type="caution">
    <text evidence="3">The sequence shown here is derived from an EMBL/GenBank/DDBJ whole genome shotgun (WGS) entry which is preliminary data.</text>
</comment>
<dbReference type="RefSeq" id="XP_018690443.1">
    <property type="nucleotide sequence ID" value="XM_018840696.1"/>
</dbReference>
<dbReference type="OrthoDB" id="5414547at2759"/>
<dbReference type="GO" id="GO:0000172">
    <property type="term" value="C:ribonuclease MRP complex"/>
    <property type="evidence" value="ECO:0007669"/>
    <property type="project" value="InterPro"/>
</dbReference>
<accession>A0A178ZC74</accession>
<feature type="compositionally biased region" description="Low complexity" evidence="1">
    <location>
        <begin position="435"/>
        <end position="445"/>
    </location>
</feature>
<dbReference type="GeneID" id="30013357"/>
<reference evidence="3 4" key="1">
    <citation type="submission" date="2016-04" db="EMBL/GenBank/DDBJ databases">
        <title>Draft genome of Fonsecaea erecta CBS 125763.</title>
        <authorList>
            <person name="Weiss V.A."/>
            <person name="Vicente V.A."/>
            <person name="Raittz R.T."/>
            <person name="Moreno L.F."/>
            <person name="De Souza E.M."/>
            <person name="Pedrosa F.O."/>
            <person name="Steffens M.B."/>
            <person name="Faoro H."/>
            <person name="Tadra-Sfeir M.Z."/>
            <person name="Najafzadeh M.J."/>
            <person name="Felipe M.S."/>
            <person name="Teixeira M."/>
            <person name="Sun J."/>
            <person name="Xi L."/>
            <person name="Gomes R."/>
            <person name="De Azevedo C.M."/>
            <person name="Salgado C.G."/>
            <person name="Da Silva M.B."/>
            <person name="Nascimento M.F."/>
            <person name="Queiroz-Telles F."/>
            <person name="Attili D.S."/>
            <person name="Gorbushina A."/>
        </authorList>
    </citation>
    <scope>NUCLEOTIDE SEQUENCE [LARGE SCALE GENOMIC DNA]</scope>
    <source>
        <strain evidence="3 4">CBS 125763</strain>
    </source>
</reference>
<feature type="region of interest" description="Disordered" evidence="1">
    <location>
        <begin position="280"/>
        <end position="526"/>
    </location>
</feature>
<feature type="compositionally biased region" description="Polar residues" evidence="1">
    <location>
        <begin position="446"/>
        <end position="455"/>
    </location>
</feature>
<feature type="compositionally biased region" description="Low complexity" evidence="1">
    <location>
        <begin position="367"/>
        <end position="389"/>
    </location>
</feature>
<sequence>MDQSQDIEGRPVATADTDTRNPKRRKISNPPSEPRNNAHARRHTNRVEKTSRGKRPSPRPPRDLRGSTGQAKPDSGLSTPQGTSKREPKFSLPFAKSVLDKIWIRNKNQHRTQPWWKSLSMLRKAVSRLVTIEQEERSLRDRPLGYGGATAMDAKAVRARFEREAQLRGEKEIWIDWIRQVLIPKAYLGFSGLVSDTQFAHLGLVLVGLLADVVGSVGLPTPSERQEGVEQALRRTGTITATTGRRDPSGTLETATSEAMARSLTAKSIRVTGLQSGEVVERTYDSDDLGEVVERKRSGPKQEQEQEQEQDREPSQAPTRPRSGRGADRNLAVLGKEDQDQALMVTGLADEDAPETNPSSTAERSRTAPSPSPTATAAAAASLATSFSPRDSVAIAAQTSQDDDDGGCGALPPPGPPPPPRRQHPHALPPGLAATGTTTTTTTTTSIVPNDKQVQTTPTATTTIAGAGDGAGKQVQARSKSNPEHNNSSSRSSITATTTTKGKDKGKGKGKRKGKNAIDDLFAGFT</sequence>
<dbReference type="Proteomes" id="UP000078343">
    <property type="component" value="Unassembled WGS sequence"/>
</dbReference>
<dbReference type="EMBL" id="LVYI01000008">
    <property type="protein sequence ID" value="OAP57076.1"/>
    <property type="molecule type" value="Genomic_DNA"/>
</dbReference>
<dbReference type="InterPro" id="IPR047205">
    <property type="entry name" value="RMP1"/>
</dbReference>